<dbReference type="AlphaFoldDB" id="A0A6A7BR87"/>
<organism evidence="2 3">
    <name type="scientific">Piedraia hortae CBS 480.64</name>
    <dbReference type="NCBI Taxonomy" id="1314780"/>
    <lineage>
        <taxon>Eukaryota</taxon>
        <taxon>Fungi</taxon>
        <taxon>Dikarya</taxon>
        <taxon>Ascomycota</taxon>
        <taxon>Pezizomycotina</taxon>
        <taxon>Dothideomycetes</taxon>
        <taxon>Dothideomycetidae</taxon>
        <taxon>Capnodiales</taxon>
        <taxon>Piedraiaceae</taxon>
        <taxon>Piedraia</taxon>
    </lineage>
</organism>
<name>A0A6A7BR87_9PEZI</name>
<evidence type="ECO:0000313" key="3">
    <source>
        <dbReference type="Proteomes" id="UP000799421"/>
    </source>
</evidence>
<proteinExistence type="predicted"/>
<evidence type="ECO:0000256" key="1">
    <source>
        <dbReference type="SAM" id="Coils"/>
    </source>
</evidence>
<gene>
    <name evidence="2" type="ORF">K470DRAFT_266625</name>
</gene>
<dbReference type="Proteomes" id="UP000799421">
    <property type="component" value="Unassembled WGS sequence"/>
</dbReference>
<reference evidence="2" key="1">
    <citation type="journal article" date="2020" name="Stud. Mycol.">
        <title>101 Dothideomycetes genomes: a test case for predicting lifestyles and emergence of pathogens.</title>
        <authorList>
            <person name="Haridas S."/>
            <person name="Albert R."/>
            <person name="Binder M."/>
            <person name="Bloem J."/>
            <person name="Labutti K."/>
            <person name="Salamov A."/>
            <person name="Andreopoulos B."/>
            <person name="Baker S."/>
            <person name="Barry K."/>
            <person name="Bills G."/>
            <person name="Bluhm B."/>
            <person name="Cannon C."/>
            <person name="Castanera R."/>
            <person name="Culley D."/>
            <person name="Daum C."/>
            <person name="Ezra D."/>
            <person name="Gonzalez J."/>
            <person name="Henrissat B."/>
            <person name="Kuo A."/>
            <person name="Liang C."/>
            <person name="Lipzen A."/>
            <person name="Lutzoni F."/>
            <person name="Magnuson J."/>
            <person name="Mondo S."/>
            <person name="Nolan M."/>
            <person name="Ohm R."/>
            <person name="Pangilinan J."/>
            <person name="Park H.-J."/>
            <person name="Ramirez L."/>
            <person name="Alfaro M."/>
            <person name="Sun H."/>
            <person name="Tritt A."/>
            <person name="Yoshinaga Y."/>
            <person name="Zwiers L.-H."/>
            <person name="Turgeon B."/>
            <person name="Goodwin S."/>
            <person name="Spatafora J."/>
            <person name="Crous P."/>
            <person name="Grigoriev I."/>
        </authorList>
    </citation>
    <scope>NUCLEOTIDE SEQUENCE</scope>
    <source>
        <strain evidence="2">CBS 480.64</strain>
    </source>
</reference>
<dbReference type="EMBL" id="MU006030">
    <property type="protein sequence ID" value="KAF2857724.1"/>
    <property type="molecule type" value="Genomic_DNA"/>
</dbReference>
<keyword evidence="1" id="KW-0175">Coiled coil</keyword>
<keyword evidence="3" id="KW-1185">Reference proteome</keyword>
<feature type="coiled-coil region" evidence="1">
    <location>
        <begin position="82"/>
        <end position="176"/>
    </location>
</feature>
<accession>A0A6A7BR87</accession>
<sequence>MSERVTTLELQFVNQTLEVEILKQELAQKNELLAKMGKMYYETSLKLPEANRHIQAEEKKWADADARVRREAPKRGKKDHTIAEAYATVNEARQAKAKLDEAEKAMEAMREKLATKDEEANLVKGQLAAAQQEITGLNNRPIYRANKLQIELDAGIQHEQESRKAVESQLQEVQKTLGDMKLAAENN</sequence>
<protein>
    <submittedName>
        <fullName evidence="2">Uncharacterized protein</fullName>
    </submittedName>
</protein>
<evidence type="ECO:0000313" key="2">
    <source>
        <dbReference type="EMBL" id="KAF2857724.1"/>
    </source>
</evidence>